<dbReference type="AlphaFoldDB" id="A0A9K3JAU5"/>
<reference evidence="2" key="1">
    <citation type="journal article" date="2017" name="Nature">
        <title>The sunflower genome provides insights into oil metabolism, flowering and Asterid evolution.</title>
        <authorList>
            <person name="Badouin H."/>
            <person name="Gouzy J."/>
            <person name="Grassa C.J."/>
            <person name="Murat F."/>
            <person name="Staton S.E."/>
            <person name="Cottret L."/>
            <person name="Lelandais-Briere C."/>
            <person name="Owens G.L."/>
            <person name="Carrere S."/>
            <person name="Mayjonade B."/>
            <person name="Legrand L."/>
            <person name="Gill N."/>
            <person name="Kane N.C."/>
            <person name="Bowers J.E."/>
            <person name="Hubner S."/>
            <person name="Bellec A."/>
            <person name="Berard A."/>
            <person name="Berges H."/>
            <person name="Blanchet N."/>
            <person name="Boniface M.C."/>
            <person name="Brunel D."/>
            <person name="Catrice O."/>
            <person name="Chaidir N."/>
            <person name="Claudel C."/>
            <person name="Donnadieu C."/>
            <person name="Faraut T."/>
            <person name="Fievet G."/>
            <person name="Helmstetter N."/>
            <person name="King M."/>
            <person name="Knapp S.J."/>
            <person name="Lai Z."/>
            <person name="Le Paslier M.C."/>
            <person name="Lippi Y."/>
            <person name="Lorenzon L."/>
            <person name="Mandel J.R."/>
            <person name="Marage G."/>
            <person name="Marchand G."/>
            <person name="Marquand E."/>
            <person name="Bret-Mestries E."/>
            <person name="Morien E."/>
            <person name="Nambeesan S."/>
            <person name="Nguyen T."/>
            <person name="Pegot-Espagnet P."/>
            <person name="Pouilly N."/>
            <person name="Raftis F."/>
            <person name="Sallet E."/>
            <person name="Schiex T."/>
            <person name="Thomas J."/>
            <person name="Vandecasteele C."/>
            <person name="Vares D."/>
            <person name="Vear F."/>
            <person name="Vautrin S."/>
            <person name="Crespi M."/>
            <person name="Mangin B."/>
            <person name="Burke J.M."/>
            <person name="Salse J."/>
            <person name="Munos S."/>
            <person name="Vincourt P."/>
            <person name="Rieseberg L.H."/>
            <person name="Langlade N.B."/>
        </authorList>
    </citation>
    <scope>NUCLEOTIDE SEQUENCE</scope>
    <source>
        <tissue evidence="2">Leaves</tissue>
    </source>
</reference>
<organism evidence="2 3">
    <name type="scientific">Helianthus annuus</name>
    <name type="common">Common sunflower</name>
    <dbReference type="NCBI Taxonomy" id="4232"/>
    <lineage>
        <taxon>Eukaryota</taxon>
        <taxon>Viridiplantae</taxon>
        <taxon>Streptophyta</taxon>
        <taxon>Embryophyta</taxon>
        <taxon>Tracheophyta</taxon>
        <taxon>Spermatophyta</taxon>
        <taxon>Magnoliopsida</taxon>
        <taxon>eudicotyledons</taxon>
        <taxon>Gunneridae</taxon>
        <taxon>Pentapetalae</taxon>
        <taxon>asterids</taxon>
        <taxon>campanulids</taxon>
        <taxon>Asterales</taxon>
        <taxon>Asteraceae</taxon>
        <taxon>Asteroideae</taxon>
        <taxon>Heliantheae alliance</taxon>
        <taxon>Heliantheae</taxon>
        <taxon>Helianthus</taxon>
    </lineage>
</organism>
<gene>
    <name evidence="2" type="ORF">HanXRQr2_Chr04g0186581</name>
</gene>
<dbReference type="PANTHER" id="PTHR45666:SF21">
    <property type="entry name" value="TYPE I INOSITOL POLYPHOSPHATE 5-PHOSPHATASE 2"/>
    <property type="match status" value="1"/>
</dbReference>
<dbReference type="Gramene" id="mRNA:HanXRQr2_Chr04g0186581">
    <property type="protein sequence ID" value="mRNA:HanXRQr2_Chr04g0186581"/>
    <property type="gene ID" value="HanXRQr2_Chr04g0186581"/>
</dbReference>
<dbReference type="GO" id="GO:0004445">
    <property type="term" value="F:inositol-polyphosphate 5-phosphatase activity"/>
    <property type="evidence" value="ECO:0007669"/>
    <property type="project" value="UniProtKB-EC"/>
</dbReference>
<name>A0A9K3JAU5_HELAN</name>
<accession>A0A9K3JAU5</accession>
<keyword evidence="3" id="KW-1185">Reference proteome</keyword>
<dbReference type="EC" id="3.1.3.56" evidence="2"/>
<evidence type="ECO:0000313" key="2">
    <source>
        <dbReference type="EMBL" id="KAF5811890.1"/>
    </source>
</evidence>
<proteinExistence type="predicted"/>
<dbReference type="Proteomes" id="UP000215914">
    <property type="component" value="Unassembled WGS sequence"/>
</dbReference>
<comment type="caution">
    <text evidence="2">The sequence shown here is derived from an EMBL/GenBank/DDBJ whole genome shotgun (WGS) entry which is preliminary data.</text>
</comment>
<dbReference type="InterPro" id="IPR045849">
    <property type="entry name" value="IP5P_plant"/>
</dbReference>
<protein>
    <submittedName>
        <fullName evidence="2">Inositol-polyphosphate 5-phosphatase</fullName>
        <ecNumber evidence="2">3.1.3.56</ecNumber>
    </submittedName>
</protein>
<dbReference type="PANTHER" id="PTHR45666">
    <property type="entry name" value="TYPE IV INOSITOL POLYPHOSPHATE 5-PHOSPHATASE 9"/>
    <property type="match status" value="1"/>
</dbReference>
<reference evidence="2" key="2">
    <citation type="submission" date="2020-06" db="EMBL/GenBank/DDBJ databases">
        <title>Helianthus annuus Genome sequencing and assembly Release 2.</title>
        <authorList>
            <person name="Gouzy J."/>
            <person name="Langlade N."/>
            <person name="Munos S."/>
        </authorList>
    </citation>
    <scope>NUCLEOTIDE SEQUENCE</scope>
    <source>
        <tissue evidence="2">Leaves</tissue>
    </source>
</reference>
<evidence type="ECO:0000313" key="3">
    <source>
        <dbReference type="Proteomes" id="UP000215914"/>
    </source>
</evidence>
<evidence type="ECO:0000256" key="1">
    <source>
        <dbReference type="ARBA" id="ARBA00022801"/>
    </source>
</evidence>
<keyword evidence="1 2" id="KW-0378">Hydrolase</keyword>
<sequence length="64" mass="7506">MPTRGLIKHKRGKSETMRIHYYIKTKDVRMTVGTWIVAGRIPDEDLEIDEWLCMDQPADIYILG</sequence>
<dbReference type="EMBL" id="MNCJ02000319">
    <property type="protein sequence ID" value="KAF5811890.1"/>
    <property type="molecule type" value="Genomic_DNA"/>
</dbReference>